<dbReference type="PANTHER" id="PTHR12631">
    <property type="entry name" value="ALPHA-L-IDURONIDASE"/>
    <property type="match status" value="1"/>
</dbReference>
<dbReference type="Gene3D" id="3.20.20.80">
    <property type="entry name" value="Glycosidases"/>
    <property type="match status" value="1"/>
</dbReference>
<protein>
    <submittedName>
        <fullName evidence="6">Xylan 1,4-beta-xylosidase</fullName>
    </submittedName>
</protein>
<keyword evidence="7" id="KW-1185">Reference proteome</keyword>
<dbReference type="InterPro" id="IPR049165">
    <property type="entry name" value="GH39_as"/>
</dbReference>
<dbReference type="Gene3D" id="2.60.40.1500">
    <property type="entry name" value="Glycosyl hydrolase domain, family 39"/>
    <property type="match status" value="1"/>
</dbReference>
<dbReference type="KEGG" id="ntr:B0W44_09820"/>
<keyword evidence="2" id="KW-0378">Hydrolase</keyword>
<dbReference type="SUPFAM" id="SSF51011">
    <property type="entry name" value="Glycosyl hydrolase domain"/>
    <property type="match status" value="1"/>
</dbReference>
<feature type="active site" description="Proton donor" evidence="4">
    <location>
        <position position="161"/>
    </location>
</feature>
<dbReference type="Pfam" id="PF01229">
    <property type="entry name" value="Glyco_hydro_39"/>
    <property type="match status" value="1"/>
</dbReference>
<organism evidence="6 7">
    <name type="scientific">Novibacillus thermophilus</name>
    <dbReference type="NCBI Taxonomy" id="1471761"/>
    <lineage>
        <taxon>Bacteria</taxon>
        <taxon>Bacillati</taxon>
        <taxon>Bacillota</taxon>
        <taxon>Bacilli</taxon>
        <taxon>Bacillales</taxon>
        <taxon>Thermoactinomycetaceae</taxon>
        <taxon>Novibacillus</taxon>
    </lineage>
</organism>
<evidence type="ECO:0000256" key="2">
    <source>
        <dbReference type="ARBA" id="ARBA00022801"/>
    </source>
</evidence>
<dbReference type="InterPro" id="IPR049166">
    <property type="entry name" value="GH39_cat"/>
</dbReference>
<evidence type="ECO:0000259" key="5">
    <source>
        <dbReference type="Pfam" id="PF01229"/>
    </source>
</evidence>
<evidence type="ECO:0000313" key="6">
    <source>
        <dbReference type="EMBL" id="AQS56024.1"/>
    </source>
</evidence>
<evidence type="ECO:0000313" key="7">
    <source>
        <dbReference type="Proteomes" id="UP000188603"/>
    </source>
</evidence>
<evidence type="ECO:0000256" key="3">
    <source>
        <dbReference type="ARBA" id="ARBA00023295"/>
    </source>
</evidence>
<name>A0A1U9K7L2_9BACL</name>
<dbReference type="PANTHER" id="PTHR12631:SF10">
    <property type="entry name" value="BETA-XYLOSIDASE-LIKE PROTEIN-RELATED"/>
    <property type="match status" value="1"/>
</dbReference>
<dbReference type="InterPro" id="IPR017853">
    <property type="entry name" value="GH"/>
</dbReference>
<dbReference type="SUPFAM" id="SSF51445">
    <property type="entry name" value="(Trans)glycosidases"/>
    <property type="match status" value="1"/>
</dbReference>
<evidence type="ECO:0000256" key="1">
    <source>
        <dbReference type="ARBA" id="ARBA00008875"/>
    </source>
</evidence>
<dbReference type="AlphaFoldDB" id="A0A1U9K7L2"/>
<keyword evidence="3" id="KW-0326">Glycosidase</keyword>
<gene>
    <name evidence="6" type="ORF">B0W44_09820</name>
</gene>
<feature type="domain" description="Glycosyl hydrolases family 39 N-terminal catalytic" evidence="5">
    <location>
        <begin position="3"/>
        <end position="465"/>
    </location>
</feature>
<dbReference type="STRING" id="1471761.B0W44_09820"/>
<dbReference type="PROSITE" id="PS01027">
    <property type="entry name" value="GLYCOSYL_HYDROL_F39"/>
    <property type="match status" value="1"/>
</dbReference>
<comment type="similarity">
    <text evidence="1">Belongs to the glycosyl hydrolase 39 family.</text>
</comment>
<proteinExistence type="inferred from homology"/>
<dbReference type="InterPro" id="IPR000514">
    <property type="entry name" value="Glyco_hydro_39"/>
</dbReference>
<evidence type="ECO:0000256" key="4">
    <source>
        <dbReference type="PIRSR" id="PIRSR600514-1"/>
    </source>
</evidence>
<dbReference type="PRINTS" id="PR00745">
    <property type="entry name" value="GLHYDRLASE39"/>
</dbReference>
<dbReference type="InterPro" id="IPR051923">
    <property type="entry name" value="Glycosyl_Hydrolase_39"/>
</dbReference>
<dbReference type="Proteomes" id="UP000188603">
    <property type="component" value="Chromosome"/>
</dbReference>
<dbReference type="GO" id="GO:0005975">
    <property type="term" value="P:carbohydrate metabolic process"/>
    <property type="evidence" value="ECO:0007669"/>
    <property type="project" value="InterPro"/>
</dbReference>
<sequence length="502" mass="57241">MKKVVVDQHTVPQAYPKKWKKVIGTGRLGLALQKEYLDHLAFVQKAIGFQYIRGHGLLHDDVGIYREIEVEGRRKPFYNFTYIDRIVDAYLELGVRPFVEVGFMPKLLASGGQTLFAWEANVTPPKDYGQWASLIKAVVSHFIERYGEAEVVKWPFEIWNEPNLVDFWKGADKEEYFKLYQVTAHAIKSVTPDIPVGGPAICGGSDEWIVDFLQFCHRERVPVDFVTRHAYTSREPHKVTPDYYYQELAEPEKMLNEFKSVRALIEASPFPALPLHITEYNTSYSPVNPIHDTVCNAAYLARILSEGGDYADTYSYWTFSDVFEERDVPRAQFHGGFGMIGLGSVPKPTFHLFAFFNALGEERLYRDRETVVTRKSDGTIALVAWNLVTEKGDGFDKTISYVIPAPADDVFIKRQTVDEQHANPWKTWKEMGRPRFPSHSMVDTLRQAAQPLMRTARAKSEAGFVTLDVTLTKNEVTLIEIVPVRDETDSYVGLDDALITSY</sequence>
<dbReference type="OrthoDB" id="9776971at2"/>
<dbReference type="RefSeq" id="WP_077719883.1">
    <property type="nucleotide sequence ID" value="NZ_CP019699.1"/>
</dbReference>
<reference evidence="6 7" key="1">
    <citation type="journal article" date="2015" name="Int. J. Syst. Evol. Microbiol.">
        <title>Novibacillus thermophilus gen. nov., sp. nov., a Gram-staining-negative and moderately thermophilic member of the family Thermoactinomycetaceae.</title>
        <authorList>
            <person name="Yang G."/>
            <person name="Chen J."/>
            <person name="Zhou S."/>
        </authorList>
    </citation>
    <scope>NUCLEOTIDE SEQUENCE [LARGE SCALE GENOMIC DNA]</scope>
    <source>
        <strain evidence="6 7">SG-1</strain>
    </source>
</reference>
<dbReference type="EMBL" id="CP019699">
    <property type="protein sequence ID" value="AQS56024.1"/>
    <property type="molecule type" value="Genomic_DNA"/>
</dbReference>
<accession>A0A1U9K7L2</accession>
<dbReference type="GO" id="GO:0004553">
    <property type="term" value="F:hydrolase activity, hydrolyzing O-glycosyl compounds"/>
    <property type="evidence" value="ECO:0007669"/>
    <property type="project" value="InterPro"/>
</dbReference>